<feature type="region of interest" description="Disordered" evidence="1">
    <location>
        <begin position="133"/>
        <end position="173"/>
    </location>
</feature>
<dbReference type="AlphaFoldDB" id="A0AAN8YLT3"/>
<sequence length="173" mass="19210">MYINSRIRSFNICHDDPPSLTASMAASPISFTFFLASLPFSPSINSLIGFSKPSHLTNPLTDPSRVSTFIPILITSTTILAFSGGKWNKKGHGWEFISTLNTYGNSFDILRKWDVDYIDVGVGKGVGEKRMACRSGEDGDGNSIAEKETSKVEDRDNMAFGHERKQNNMRRSH</sequence>
<dbReference type="EMBL" id="JBANQN010000002">
    <property type="protein sequence ID" value="KAK6796947.1"/>
    <property type="molecule type" value="Genomic_DNA"/>
</dbReference>
<name>A0AAN8YLT3_SOLBU</name>
<accession>A0AAN8YLT3</accession>
<evidence type="ECO:0000256" key="1">
    <source>
        <dbReference type="SAM" id="MobiDB-lite"/>
    </source>
</evidence>
<proteinExistence type="predicted"/>
<organism evidence="3 4">
    <name type="scientific">Solanum bulbocastanum</name>
    <name type="common">Wild potato</name>
    <dbReference type="NCBI Taxonomy" id="147425"/>
    <lineage>
        <taxon>Eukaryota</taxon>
        <taxon>Viridiplantae</taxon>
        <taxon>Streptophyta</taxon>
        <taxon>Embryophyta</taxon>
        <taxon>Tracheophyta</taxon>
        <taxon>Spermatophyta</taxon>
        <taxon>Magnoliopsida</taxon>
        <taxon>eudicotyledons</taxon>
        <taxon>Gunneridae</taxon>
        <taxon>Pentapetalae</taxon>
        <taxon>asterids</taxon>
        <taxon>lamiids</taxon>
        <taxon>Solanales</taxon>
        <taxon>Solanaceae</taxon>
        <taxon>Solanoideae</taxon>
        <taxon>Solaneae</taxon>
        <taxon>Solanum</taxon>
    </lineage>
</organism>
<feature type="transmembrane region" description="Helical" evidence="2">
    <location>
        <begin position="64"/>
        <end position="82"/>
    </location>
</feature>
<dbReference type="Proteomes" id="UP001371456">
    <property type="component" value="Unassembled WGS sequence"/>
</dbReference>
<evidence type="ECO:0000256" key="2">
    <source>
        <dbReference type="SAM" id="Phobius"/>
    </source>
</evidence>
<reference evidence="3 4" key="1">
    <citation type="submission" date="2024-02" db="EMBL/GenBank/DDBJ databases">
        <title>de novo genome assembly of Solanum bulbocastanum strain 11H21.</title>
        <authorList>
            <person name="Hosaka A.J."/>
        </authorList>
    </citation>
    <scope>NUCLEOTIDE SEQUENCE [LARGE SCALE GENOMIC DNA]</scope>
    <source>
        <tissue evidence="3">Young leaves</tissue>
    </source>
</reference>
<evidence type="ECO:0000313" key="3">
    <source>
        <dbReference type="EMBL" id="KAK6796947.1"/>
    </source>
</evidence>
<protein>
    <submittedName>
        <fullName evidence="3">Uncharacterized protein</fullName>
    </submittedName>
</protein>
<comment type="caution">
    <text evidence="3">The sequence shown here is derived from an EMBL/GenBank/DDBJ whole genome shotgun (WGS) entry which is preliminary data.</text>
</comment>
<feature type="transmembrane region" description="Helical" evidence="2">
    <location>
        <begin position="20"/>
        <end position="44"/>
    </location>
</feature>
<feature type="compositionally biased region" description="Basic and acidic residues" evidence="1">
    <location>
        <begin position="145"/>
        <end position="166"/>
    </location>
</feature>
<evidence type="ECO:0000313" key="4">
    <source>
        <dbReference type="Proteomes" id="UP001371456"/>
    </source>
</evidence>
<gene>
    <name evidence="3" type="ORF">RDI58_004648</name>
</gene>
<keyword evidence="2" id="KW-0812">Transmembrane</keyword>
<keyword evidence="2" id="KW-1133">Transmembrane helix</keyword>
<keyword evidence="4" id="KW-1185">Reference proteome</keyword>
<keyword evidence="2" id="KW-0472">Membrane</keyword>